<dbReference type="AlphaFoldDB" id="A0A379PQ35"/>
<protein>
    <submittedName>
        <fullName evidence="1">Nickel transporter permease NikC</fullName>
    </submittedName>
</protein>
<dbReference type="RefSeq" id="WP_026033623.1">
    <property type="nucleotide sequence ID" value="NZ_AP031463.1"/>
</dbReference>
<evidence type="ECO:0000313" key="1">
    <source>
        <dbReference type="EMBL" id="SUE95239.1"/>
    </source>
</evidence>
<gene>
    <name evidence="1" type="ORF">NCTC13291_04122</name>
</gene>
<dbReference type="EMBL" id="UGVN01000002">
    <property type="protein sequence ID" value="SUE95239.1"/>
    <property type="molecule type" value="Genomic_DNA"/>
</dbReference>
<dbReference type="GeneID" id="99631502"/>
<name>A0A379PQ35_9PROT</name>
<reference evidence="1 2" key="1">
    <citation type="submission" date="2018-06" db="EMBL/GenBank/DDBJ databases">
        <authorList>
            <consortium name="Pathogen Informatics"/>
            <person name="Doyle S."/>
        </authorList>
    </citation>
    <scope>NUCLEOTIDE SEQUENCE [LARGE SCALE GENOMIC DNA]</scope>
    <source>
        <strain evidence="1 2">NCTC13291</strain>
    </source>
</reference>
<evidence type="ECO:0000313" key="2">
    <source>
        <dbReference type="Proteomes" id="UP000254919"/>
    </source>
</evidence>
<sequence length="87" mass="9120">MIDQPRRWVGGAMVLAVASFALLGPLGGVDPLRQDLSAVLRPLGSGNHPLGTDHLGRDMLARLSHAAASRLAPPWRPPSAPPALARC</sequence>
<dbReference type="Proteomes" id="UP000254919">
    <property type="component" value="Unassembled WGS sequence"/>
</dbReference>
<organism evidence="1 2">
    <name type="scientific">Roseomonas mucosa</name>
    <dbReference type="NCBI Taxonomy" id="207340"/>
    <lineage>
        <taxon>Bacteria</taxon>
        <taxon>Pseudomonadati</taxon>
        <taxon>Pseudomonadota</taxon>
        <taxon>Alphaproteobacteria</taxon>
        <taxon>Acetobacterales</taxon>
        <taxon>Roseomonadaceae</taxon>
        <taxon>Roseomonas</taxon>
    </lineage>
</organism>
<accession>A0A379PQ35</accession>
<proteinExistence type="predicted"/>